<reference evidence="11 12" key="1">
    <citation type="submission" date="2019-11" db="EMBL/GenBank/DDBJ databases">
        <title>Novel species isolated from a subtropical stream in China.</title>
        <authorList>
            <person name="Lu H."/>
        </authorList>
    </citation>
    <scope>NUCLEOTIDE SEQUENCE [LARGE SCALE GENOMIC DNA]</scope>
    <source>
        <strain evidence="11 12">FT80W</strain>
    </source>
</reference>
<dbReference type="Gene3D" id="2.60.220.10">
    <property type="entry name" value="Polysaccharide lyase family 8-like, C-terminal"/>
    <property type="match status" value="1"/>
</dbReference>
<evidence type="ECO:0000259" key="10">
    <source>
        <dbReference type="Pfam" id="PF24517"/>
    </source>
</evidence>
<dbReference type="Pfam" id="PF24517">
    <property type="entry name" value="CBM96"/>
    <property type="match status" value="1"/>
</dbReference>
<dbReference type="Proteomes" id="UP000433309">
    <property type="component" value="Unassembled WGS sequence"/>
</dbReference>
<comment type="similarity">
    <text evidence="2">Belongs to the polysaccharide lyase 8 family.</text>
</comment>
<dbReference type="PANTHER" id="PTHR38481">
    <property type="entry name" value="HYALURONATE LYASE"/>
    <property type="match status" value="1"/>
</dbReference>
<evidence type="ECO:0000256" key="1">
    <source>
        <dbReference type="ARBA" id="ARBA00004613"/>
    </source>
</evidence>
<dbReference type="InterPro" id="IPR003159">
    <property type="entry name" value="Lyase_8_central_dom"/>
</dbReference>
<dbReference type="Pfam" id="PF02884">
    <property type="entry name" value="Lyase_8_C"/>
    <property type="match status" value="1"/>
</dbReference>
<keyword evidence="3" id="KW-0964">Secreted</keyword>
<evidence type="ECO:0000259" key="9">
    <source>
        <dbReference type="Pfam" id="PF08124"/>
    </source>
</evidence>
<evidence type="ECO:0000313" key="12">
    <source>
        <dbReference type="Proteomes" id="UP000433309"/>
    </source>
</evidence>
<dbReference type="SUPFAM" id="SSF49863">
    <property type="entry name" value="Hyaluronate lyase-like, C-terminal domain"/>
    <property type="match status" value="1"/>
</dbReference>
<sequence>MGSFFAVGMLTLLHRENTMKRALLLAVALISCQARADEFDDLLAKWKNRAASAPALAADDADVAAQGDAANANAQQYWTAMDLSASRTALWADLPIGSVSANVTSSFTRLNALATAYVTSSSPYYQNADVLAAVIAGLDWMNANAYTASGTGYDNWWDWQIGAPAALNAAMVNLSAALTAAQLTNYLAAISHYMPDPTLRANLDGTLSTTVETGANRLDKAFVAVVSGILGKSSTRIAAGRDAITQTLAYVTSGDGFYTDGSFVQHTHEPYVGAYGTVLISDIARLYYILNDSSWAVTDANYLAPYNWAMQAFRPFLYDGAMMDNNRGRAIARQYTTDHIAGRGAVAAMAELAQVLPATQAAELKAVLKGYVLRDASFGGSYYTPVAASASGTTQGVSVYDIALLKAIVNDSGITATAEQEQTRYLPATDRALQRRPGYAYAVSLFSSKRMSAFEYGNGENYKGWWTGMGMTYLYNGDQTQYGGNYWATVDMLRLAGTTTDHSGSGEPVAWKFYGNTKNTVGGAELNALYATVGMDYATVNVTGSSLLGKKAWFLFGDRVVAMGAGISSASGADVETIVDNRALNAAGDNALTVNGSAKSTTLGWSEAMSATSWAHLVGSAGGADIAYVFPDQPAVAALREARSGSWSTAYTGGSTDTVSANYLSLALDHGVNPTAGAYTYIVLPNRTAQETADFAAANPITVLERSTTAMAVRDTAQGLTGVVFWADASKTVNAGGQPYLTSDKRAVVTAQLQGTDLQLAVADPTQVNTGSINLELNRAADAVVSNDAAITVTQLSPTIKMTVGVNGSLGASYKARFTLNSTQTLYPSADAFTRDGTYASTNYGTSTLLTVKEDATSYRRKSVLKFDLSSVSGTISSAKLRLTPTSVGTASGIIHNLYQSASSSWTETAVTWSTLPANGTLLSSWTVPAAGTVVEVDLTSAAAGVMSGTKVLALEIESAANYGSAGSVDYASREYTTVGSRPVLVLTAN</sequence>
<dbReference type="CDD" id="cd01083">
    <property type="entry name" value="GAG_Lyase"/>
    <property type="match status" value="1"/>
</dbReference>
<evidence type="ECO:0000259" key="8">
    <source>
        <dbReference type="Pfam" id="PF02884"/>
    </source>
</evidence>
<evidence type="ECO:0000256" key="4">
    <source>
        <dbReference type="ARBA" id="ARBA00022729"/>
    </source>
</evidence>
<evidence type="ECO:0000256" key="3">
    <source>
        <dbReference type="ARBA" id="ARBA00022525"/>
    </source>
</evidence>
<evidence type="ECO:0000313" key="11">
    <source>
        <dbReference type="EMBL" id="MRW94202.1"/>
    </source>
</evidence>
<dbReference type="GO" id="GO:0030246">
    <property type="term" value="F:carbohydrate binding"/>
    <property type="evidence" value="ECO:0007669"/>
    <property type="project" value="InterPro"/>
</dbReference>
<comment type="subcellular location">
    <subcellularLocation>
        <location evidence="1">Secreted</location>
    </subcellularLocation>
</comment>
<evidence type="ECO:0000256" key="5">
    <source>
        <dbReference type="ARBA" id="ARBA00023239"/>
    </source>
</evidence>
<dbReference type="InterPro" id="IPR012970">
    <property type="entry name" value="Lyase_8_alpha_N"/>
</dbReference>
<evidence type="ECO:0000256" key="2">
    <source>
        <dbReference type="ARBA" id="ARBA00006699"/>
    </source>
</evidence>
<dbReference type="GO" id="GO:0005576">
    <property type="term" value="C:extracellular region"/>
    <property type="evidence" value="ECO:0007669"/>
    <property type="project" value="UniProtKB-SubCell"/>
</dbReference>
<dbReference type="InterPro" id="IPR011071">
    <property type="entry name" value="Lyase_8-like_C"/>
</dbReference>
<keyword evidence="12" id="KW-1185">Reference proteome</keyword>
<dbReference type="Gene3D" id="1.50.10.100">
    <property type="entry name" value="Chondroitin AC/alginate lyase"/>
    <property type="match status" value="1"/>
</dbReference>
<feature type="active site" evidence="6">
    <location>
        <position position="266"/>
    </location>
</feature>
<dbReference type="AlphaFoldDB" id="A0A6I2L924"/>
<gene>
    <name evidence="11" type="ORF">GJ699_29935</name>
</gene>
<organism evidence="11 12">
    <name type="scientific">Duganella guangzhouensis</name>
    <dbReference type="NCBI Taxonomy" id="2666084"/>
    <lineage>
        <taxon>Bacteria</taxon>
        <taxon>Pseudomonadati</taxon>
        <taxon>Pseudomonadota</taxon>
        <taxon>Betaproteobacteria</taxon>
        <taxon>Burkholderiales</taxon>
        <taxon>Oxalobacteraceae</taxon>
        <taxon>Telluria group</taxon>
        <taxon>Duganella</taxon>
    </lineage>
</organism>
<evidence type="ECO:0000259" key="7">
    <source>
        <dbReference type="Pfam" id="PF02278"/>
    </source>
</evidence>
<dbReference type="GO" id="GO:0005975">
    <property type="term" value="P:carbohydrate metabolic process"/>
    <property type="evidence" value="ECO:0007669"/>
    <property type="project" value="InterPro"/>
</dbReference>
<feature type="domain" description="Polysaccharide lyase 8 N-terminal alpha-helical" evidence="9">
    <location>
        <begin position="46"/>
        <end position="369"/>
    </location>
</feature>
<comment type="caution">
    <text evidence="11">The sequence shown here is derived from an EMBL/GenBank/DDBJ whole genome shotgun (WGS) entry which is preliminary data.</text>
</comment>
<dbReference type="SUPFAM" id="SSF48230">
    <property type="entry name" value="Chondroitin AC/alginate lyase"/>
    <property type="match status" value="1"/>
</dbReference>
<dbReference type="InterPro" id="IPR004103">
    <property type="entry name" value="Lyase_8_C"/>
</dbReference>
<protein>
    <submittedName>
        <fullName evidence="11">DNRLRE domain-containing protein</fullName>
    </submittedName>
</protein>
<dbReference type="PANTHER" id="PTHR38481:SF1">
    <property type="entry name" value="HYALURONATE LYASE"/>
    <property type="match status" value="1"/>
</dbReference>
<feature type="active site" evidence="6">
    <location>
        <position position="275"/>
    </location>
</feature>
<dbReference type="InterPro" id="IPR038970">
    <property type="entry name" value="Lyase_8"/>
</dbReference>
<evidence type="ECO:0000256" key="6">
    <source>
        <dbReference type="PIRSR" id="PIRSR638970-1"/>
    </source>
</evidence>
<dbReference type="InterPro" id="IPR008929">
    <property type="entry name" value="Chondroitin_lyas"/>
</dbReference>
<dbReference type="SUPFAM" id="SSF74650">
    <property type="entry name" value="Galactose mutarotase-like"/>
    <property type="match status" value="1"/>
</dbReference>
<proteinExistence type="inferred from homology"/>
<keyword evidence="5" id="KW-0456">Lyase</keyword>
<name>A0A6I2L924_9BURK</name>
<feature type="domain" description="Carbohydrate-binding module family 96" evidence="10">
    <location>
        <begin position="823"/>
        <end position="988"/>
    </location>
</feature>
<dbReference type="EMBL" id="WKJK01000024">
    <property type="protein sequence ID" value="MRW94202.1"/>
    <property type="molecule type" value="Genomic_DNA"/>
</dbReference>
<feature type="domain" description="Polysaccharide lyase family 8 C-terminal" evidence="8">
    <location>
        <begin position="702"/>
        <end position="770"/>
    </location>
</feature>
<dbReference type="Pfam" id="PF08124">
    <property type="entry name" value="Lyase_8_N"/>
    <property type="match status" value="1"/>
</dbReference>
<keyword evidence="4" id="KW-0732">Signal</keyword>
<dbReference type="InterPro" id="IPR055372">
    <property type="entry name" value="CBM96"/>
</dbReference>
<accession>A0A6I2L924</accession>
<dbReference type="Gene3D" id="2.70.98.10">
    <property type="match status" value="1"/>
</dbReference>
<dbReference type="GO" id="GO:0016837">
    <property type="term" value="F:carbon-oxygen lyase activity, acting on polysaccharides"/>
    <property type="evidence" value="ECO:0007669"/>
    <property type="project" value="UniProtKB-ARBA"/>
</dbReference>
<dbReference type="InterPro" id="IPR011013">
    <property type="entry name" value="Gal_mutarotase_sf_dom"/>
</dbReference>
<feature type="domain" description="Polysaccharide lyase family 8 central" evidence="7">
    <location>
        <begin position="424"/>
        <end position="686"/>
    </location>
</feature>
<dbReference type="Pfam" id="PF02278">
    <property type="entry name" value="Lyase_8"/>
    <property type="match status" value="1"/>
</dbReference>
<dbReference type="InterPro" id="IPR014718">
    <property type="entry name" value="GH-type_carb-bd"/>
</dbReference>
<feature type="active site" evidence="6">
    <location>
        <position position="329"/>
    </location>
</feature>
<dbReference type="NCBIfam" id="NF033679">
    <property type="entry name" value="DNRLRE_dom"/>
    <property type="match status" value="1"/>
</dbReference>